<dbReference type="AlphaFoldDB" id="A0AAV7KNL5"/>
<protein>
    <recommendedName>
        <fullName evidence="1">LysM and putative peptidoglycan-binding domain-containing protein 1</fullName>
    </recommendedName>
</protein>
<dbReference type="PROSITE" id="PS51782">
    <property type="entry name" value="LYSM"/>
    <property type="match status" value="1"/>
</dbReference>
<dbReference type="SMART" id="SM00257">
    <property type="entry name" value="LysM"/>
    <property type="match status" value="1"/>
</dbReference>
<evidence type="ECO:0000313" key="5">
    <source>
        <dbReference type="Proteomes" id="UP001066276"/>
    </source>
</evidence>
<dbReference type="PANTHER" id="PTHR20932">
    <property type="entry name" value="LYSM AND PUTATIVE PEPTIDOGLYCAN-BINDING DOMAIN-CONTAINING PROTEIN"/>
    <property type="match status" value="1"/>
</dbReference>
<proteinExistence type="predicted"/>
<dbReference type="EMBL" id="JANPWB010000016">
    <property type="protein sequence ID" value="KAJ1080592.1"/>
    <property type="molecule type" value="Genomic_DNA"/>
</dbReference>
<sequence>MSSSSEEASSGASGLLRGSRTRSYGSLMQSACSPVRQRRVEHQITAGDTLPGLALKYGVTIEQIKRANRLYTNDSIFLKKTLYIPVLTEPKQLSNGLSPEKEAAEVQGDTEEIEAATEGLMNEGKKEACDPTGKIPERATRLQDLSATDFLKNLDSKISVSKTAAVKKLKDCDVLGIGETTVGSSSMSSLQRPRTSHTVSPHTQQRSLLGPVPLTRTTLAATLKDREDEIFKL</sequence>
<evidence type="ECO:0000259" key="3">
    <source>
        <dbReference type="PROSITE" id="PS51782"/>
    </source>
</evidence>
<feature type="region of interest" description="Disordered" evidence="2">
    <location>
        <begin position="1"/>
        <end position="31"/>
    </location>
</feature>
<feature type="compositionally biased region" description="Low complexity" evidence="2">
    <location>
        <begin position="1"/>
        <end position="27"/>
    </location>
</feature>
<comment type="caution">
    <text evidence="4">The sequence shown here is derived from an EMBL/GenBank/DDBJ whole genome shotgun (WGS) entry which is preliminary data.</text>
</comment>
<dbReference type="Proteomes" id="UP001066276">
    <property type="component" value="Chromosome 12"/>
</dbReference>
<evidence type="ECO:0000313" key="4">
    <source>
        <dbReference type="EMBL" id="KAJ1080592.1"/>
    </source>
</evidence>
<feature type="region of interest" description="Disordered" evidence="2">
    <location>
        <begin position="182"/>
        <end position="205"/>
    </location>
</feature>
<evidence type="ECO:0000256" key="2">
    <source>
        <dbReference type="SAM" id="MobiDB-lite"/>
    </source>
</evidence>
<organism evidence="4 5">
    <name type="scientific">Pleurodeles waltl</name>
    <name type="common">Iberian ribbed newt</name>
    <dbReference type="NCBI Taxonomy" id="8319"/>
    <lineage>
        <taxon>Eukaryota</taxon>
        <taxon>Metazoa</taxon>
        <taxon>Chordata</taxon>
        <taxon>Craniata</taxon>
        <taxon>Vertebrata</taxon>
        <taxon>Euteleostomi</taxon>
        <taxon>Amphibia</taxon>
        <taxon>Batrachia</taxon>
        <taxon>Caudata</taxon>
        <taxon>Salamandroidea</taxon>
        <taxon>Salamandridae</taxon>
        <taxon>Pleurodelinae</taxon>
        <taxon>Pleurodeles</taxon>
    </lineage>
</organism>
<dbReference type="InterPro" id="IPR036779">
    <property type="entry name" value="LysM_dom_sf"/>
</dbReference>
<keyword evidence="5" id="KW-1185">Reference proteome</keyword>
<dbReference type="PANTHER" id="PTHR20932:SF2">
    <property type="entry name" value="AND PUTATIVE PEPTIDOGLYCAN-BINDING DOMAIN-CONTAINING PROTEIN 1-RELATED"/>
    <property type="match status" value="1"/>
</dbReference>
<gene>
    <name evidence="4" type="ORF">NDU88_000787</name>
</gene>
<dbReference type="Pfam" id="PF01476">
    <property type="entry name" value="LysM"/>
    <property type="match status" value="1"/>
</dbReference>
<dbReference type="InterPro" id="IPR018392">
    <property type="entry name" value="LysM"/>
</dbReference>
<accession>A0AAV7KNL5</accession>
<dbReference type="CDD" id="cd00118">
    <property type="entry name" value="LysM"/>
    <property type="match status" value="1"/>
</dbReference>
<dbReference type="InterPro" id="IPR045030">
    <property type="entry name" value="LYSM1-4"/>
</dbReference>
<dbReference type="SUPFAM" id="SSF54106">
    <property type="entry name" value="LysM domain"/>
    <property type="match status" value="1"/>
</dbReference>
<evidence type="ECO:0000256" key="1">
    <source>
        <dbReference type="ARBA" id="ARBA00040996"/>
    </source>
</evidence>
<name>A0AAV7KNL5_PLEWA</name>
<feature type="domain" description="LysM" evidence="3">
    <location>
        <begin position="40"/>
        <end position="84"/>
    </location>
</feature>
<dbReference type="Gene3D" id="3.10.350.10">
    <property type="entry name" value="LysM domain"/>
    <property type="match status" value="1"/>
</dbReference>
<reference evidence="4" key="1">
    <citation type="journal article" date="2022" name="bioRxiv">
        <title>Sequencing and chromosome-scale assembly of the giantPleurodeles waltlgenome.</title>
        <authorList>
            <person name="Brown T."/>
            <person name="Elewa A."/>
            <person name="Iarovenko S."/>
            <person name="Subramanian E."/>
            <person name="Araus A.J."/>
            <person name="Petzold A."/>
            <person name="Susuki M."/>
            <person name="Suzuki K.-i.T."/>
            <person name="Hayashi T."/>
            <person name="Toyoda A."/>
            <person name="Oliveira C."/>
            <person name="Osipova E."/>
            <person name="Leigh N.D."/>
            <person name="Simon A."/>
            <person name="Yun M.H."/>
        </authorList>
    </citation>
    <scope>NUCLEOTIDE SEQUENCE</scope>
    <source>
        <strain evidence="4">20211129_DDA</strain>
        <tissue evidence="4">Liver</tissue>
    </source>
</reference>